<dbReference type="PROSITE" id="PS50110">
    <property type="entry name" value="RESPONSE_REGULATORY"/>
    <property type="match status" value="1"/>
</dbReference>
<dbReference type="SUPFAM" id="SSF52172">
    <property type="entry name" value="CheY-like"/>
    <property type="match status" value="1"/>
</dbReference>
<dbReference type="InterPro" id="IPR039420">
    <property type="entry name" value="WalR-like"/>
</dbReference>
<comment type="caution">
    <text evidence="8">The sequence shown here is derived from an EMBL/GenBank/DDBJ whole genome shotgun (WGS) entry which is preliminary data.</text>
</comment>
<name>A0ABT6TKK7_9BACL</name>
<dbReference type="CDD" id="cd17535">
    <property type="entry name" value="REC_NarL-like"/>
    <property type="match status" value="1"/>
</dbReference>
<evidence type="ECO:0000256" key="3">
    <source>
        <dbReference type="ARBA" id="ARBA00023125"/>
    </source>
</evidence>
<feature type="domain" description="Response regulatory" evidence="7">
    <location>
        <begin position="6"/>
        <end position="122"/>
    </location>
</feature>
<reference evidence="8" key="1">
    <citation type="submission" date="2023-04" db="EMBL/GenBank/DDBJ databases">
        <title>Comparative genomic analysis of Cohnella hashimotonis sp. nov., isolated from the International Space Station.</title>
        <authorList>
            <person name="Venkateswaran K."/>
            <person name="Simpson A."/>
        </authorList>
    </citation>
    <scope>NUCLEOTIDE SEQUENCE</scope>
    <source>
        <strain evidence="8">F6_2S_P_1</strain>
    </source>
</reference>
<dbReference type="InterPro" id="IPR011006">
    <property type="entry name" value="CheY-like_superfamily"/>
</dbReference>
<dbReference type="SMART" id="SM00448">
    <property type="entry name" value="REC"/>
    <property type="match status" value="1"/>
</dbReference>
<dbReference type="InterPro" id="IPR058245">
    <property type="entry name" value="NreC/VraR/RcsB-like_REC"/>
</dbReference>
<dbReference type="PANTHER" id="PTHR43214">
    <property type="entry name" value="TWO-COMPONENT RESPONSE REGULATOR"/>
    <property type="match status" value="1"/>
</dbReference>
<organism evidence="8 9">
    <name type="scientific">Cohnella hashimotonis</name>
    <dbReference type="NCBI Taxonomy" id="2826895"/>
    <lineage>
        <taxon>Bacteria</taxon>
        <taxon>Bacillati</taxon>
        <taxon>Bacillota</taxon>
        <taxon>Bacilli</taxon>
        <taxon>Bacillales</taxon>
        <taxon>Paenibacillaceae</taxon>
        <taxon>Cohnella</taxon>
    </lineage>
</organism>
<keyword evidence="9" id="KW-1185">Reference proteome</keyword>
<protein>
    <submittedName>
        <fullName evidence="8">Response regulator transcription factor</fullName>
    </submittedName>
</protein>
<sequence length="215" mass="24627">MEKTFRVLIVDDHKYAREGMREILSQDPIFQLVAEGSSGREAIALAGRWQPDLILMDIQMQDIDGLEATREIKCRFPSVKIVLVTVSDDIIHLFDALKKGASGYLIKNLNSSSWNQYLRAVAYDEVPFSREFAQRLLQEFASSNRAQEGEVPLTAREIEILKWVSKGCSNREIADALTISEHTVKNHLKNILNKLQLDNRVQLARYAYEKGYFNH</sequence>
<dbReference type="PROSITE" id="PS50043">
    <property type="entry name" value="HTH_LUXR_2"/>
    <property type="match status" value="1"/>
</dbReference>
<keyword evidence="2" id="KW-0805">Transcription regulation</keyword>
<proteinExistence type="predicted"/>
<dbReference type="SUPFAM" id="SSF46894">
    <property type="entry name" value="C-terminal effector domain of the bipartite response regulators"/>
    <property type="match status" value="1"/>
</dbReference>
<keyword evidence="1 5" id="KW-0597">Phosphoprotein</keyword>
<evidence type="ECO:0000313" key="8">
    <source>
        <dbReference type="EMBL" id="MDI4647383.1"/>
    </source>
</evidence>
<keyword evidence="3" id="KW-0238">DNA-binding</keyword>
<dbReference type="InterPro" id="IPR000792">
    <property type="entry name" value="Tscrpt_reg_LuxR_C"/>
</dbReference>
<evidence type="ECO:0000259" key="6">
    <source>
        <dbReference type="PROSITE" id="PS50043"/>
    </source>
</evidence>
<feature type="modified residue" description="4-aspartylphosphate" evidence="5">
    <location>
        <position position="57"/>
    </location>
</feature>
<dbReference type="SMART" id="SM00421">
    <property type="entry name" value="HTH_LUXR"/>
    <property type="match status" value="1"/>
</dbReference>
<dbReference type="Pfam" id="PF00196">
    <property type="entry name" value="GerE"/>
    <property type="match status" value="1"/>
</dbReference>
<evidence type="ECO:0000313" key="9">
    <source>
        <dbReference type="Proteomes" id="UP001161691"/>
    </source>
</evidence>
<evidence type="ECO:0000256" key="5">
    <source>
        <dbReference type="PROSITE-ProRule" id="PRU00169"/>
    </source>
</evidence>
<dbReference type="InterPro" id="IPR001789">
    <property type="entry name" value="Sig_transdc_resp-reg_receiver"/>
</dbReference>
<gene>
    <name evidence="8" type="ORF">KB449_20570</name>
</gene>
<evidence type="ECO:0000256" key="2">
    <source>
        <dbReference type="ARBA" id="ARBA00023015"/>
    </source>
</evidence>
<evidence type="ECO:0000259" key="7">
    <source>
        <dbReference type="PROSITE" id="PS50110"/>
    </source>
</evidence>
<dbReference type="Pfam" id="PF00072">
    <property type="entry name" value="Response_reg"/>
    <property type="match status" value="1"/>
</dbReference>
<keyword evidence="4" id="KW-0804">Transcription</keyword>
<dbReference type="Gene3D" id="3.40.50.2300">
    <property type="match status" value="1"/>
</dbReference>
<dbReference type="Proteomes" id="UP001161691">
    <property type="component" value="Unassembled WGS sequence"/>
</dbReference>
<dbReference type="PANTHER" id="PTHR43214:SF37">
    <property type="entry name" value="TRANSCRIPTIONAL REGULATORY PROTEIN YDFI"/>
    <property type="match status" value="1"/>
</dbReference>
<dbReference type="CDD" id="cd06170">
    <property type="entry name" value="LuxR_C_like"/>
    <property type="match status" value="1"/>
</dbReference>
<evidence type="ECO:0000256" key="4">
    <source>
        <dbReference type="ARBA" id="ARBA00023163"/>
    </source>
</evidence>
<accession>A0ABT6TKK7</accession>
<dbReference type="InterPro" id="IPR016032">
    <property type="entry name" value="Sig_transdc_resp-reg_C-effctor"/>
</dbReference>
<feature type="domain" description="HTH luxR-type" evidence="6">
    <location>
        <begin position="146"/>
        <end position="211"/>
    </location>
</feature>
<dbReference type="RefSeq" id="WP_282910154.1">
    <property type="nucleotide sequence ID" value="NZ_JAGRPV010000001.1"/>
</dbReference>
<dbReference type="EMBL" id="JAGRPV010000001">
    <property type="protein sequence ID" value="MDI4647383.1"/>
    <property type="molecule type" value="Genomic_DNA"/>
</dbReference>
<evidence type="ECO:0000256" key="1">
    <source>
        <dbReference type="ARBA" id="ARBA00022553"/>
    </source>
</evidence>
<dbReference type="PROSITE" id="PS00622">
    <property type="entry name" value="HTH_LUXR_1"/>
    <property type="match status" value="1"/>
</dbReference>
<dbReference type="PRINTS" id="PR00038">
    <property type="entry name" value="HTHLUXR"/>
</dbReference>